<evidence type="ECO:0000256" key="11">
    <source>
        <dbReference type="RuleBase" id="RU000682"/>
    </source>
</evidence>
<feature type="domain" description="LIM zinc-binding" evidence="13">
    <location>
        <begin position="91"/>
        <end position="153"/>
    </location>
</feature>
<dbReference type="GO" id="GO:0000977">
    <property type="term" value="F:RNA polymerase II transcription regulatory region sequence-specific DNA binding"/>
    <property type="evidence" value="ECO:0007669"/>
    <property type="project" value="TreeGrafter"/>
</dbReference>
<dbReference type="GO" id="GO:0000981">
    <property type="term" value="F:DNA-binding transcription factor activity, RNA polymerase II-specific"/>
    <property type="evidence" value="ECO:0007669"/>
    <property type="project" value="InterPro"/>
</dbReference>
<sequence length="432" mass="47454">MVSGHPTDNRPGTMPVISPGDYDPPPPPSNCAGCGGQISDRYYLQAVDRQWHVSCLTCHRCKAQLDTELTCFWRDGHIYCKEDYYRLFAVKRCSRCQHGIFASELVMRARDLVFHLHCFTCAWCNTALTQGDYFGLRDNLVYCRAHYEMMSRDYYASPPADEHPALHPLAHPGAEESLLAERPTVGHCLGYGPFSTTCGGAVTTGRKGRPRKKKNGDLAGVDALSRHNSGLSPIDSTACNLHLSHLDGTNSTSQSSPPLSSNGGQRTKRMRTSFKHHQLRTMKSYFAINQNPDAKDLKQLAQKTGLSKRVLQVWFQNARAKWRRNNMKQQDSISGMMSNDQPPTPQLHQGGHMGGGLCSPGATSSYSEPSPVHSCGGVASDGSLSTQVGPGASMDFDSSNPLTPIVNHHGMNPNSVHNGEAVMHITSFHELF</sequence>
<dbReference type="GO" id="GO:0046872">
    <property type="term" value="F:metal ion binding"/>
    <property type="evidence" value="ECO:0007669"/>
    <property type="project" value="UniProtKB-KW"/>
</dbReference>
<evidence type="ECO:0000313" key="15">
    <source>
        <dbReference type="EMBL" id="KFM70482.1"/>
    </source>
</evidence>
<dbReference type="SUPFAM" id="SSF46689">
    <property type="entry name" value="Homeodomain-like"/>
    <property type="match status" value="1"/>
</dbReference>
<dbReference type="PROSITE" id="PS00478">
    <property type="entry name" value="LIM_DOMAIN_1"/>
    <property type="match status" value="1"/>
</dbReference>
<dbReference type="InterPro" id="IPR017970">
    <property type="entry name" value="Homeobox_CS"/>
</dbReference>
<dbReference type="PROSITE" id="PS00027">
    <property type="entry name" value="HOMEOBOX_1"/>
    <property type="match status" value="1"/>
</dbReference>
<dbReference type="InterPro" id="IPR001781">
    <property type="entry name" value="Znf_LIM"/>
</dbReference>
<feature type="DNA-binding region" description="Homeobox" evidence="9">
    <location>
        <begin position="267"/>
        <end position="326"/>
    </location>
</feature>
<dbReference type="Gene3D" id="1.10.10.60">
    <property type="entry name" value="Homeodomain-like"/>
    <property type="match status" value="1"/>
</dbReference>
<dbReference type="Proteomes" id="UP000054359">
    <property type="component" value="Unassembled WGS sequence"/>
</dbReference>
<dbReference type="SMART" id="SM00389">
    <property type="entry name" value="HOX"/>
    <property type="match status" value="1"/>
</dbReference>
<gene>
    <name evidence="15" type="ORF">X975_10725</name>
</gene>
<dbReference type="SUPFAM" id="SSF57716">
    <property type="entry name" value="Glucocorticoid receptor-like (DNA-binding domain)"/>
    <property type="match status" value="2"/>
</dbReference>
<keyword evidence="2 10" id="KW-0479">Metal-binding</keyword>
<feature type="region of interest" description="Disordered" evidence="12">
    <location>
        <begin position="245"/>
        <end position="270"/>
    </location>
</feature>
<dbReference type="PANTHER" id="PTHR24208:SF168">
    <property type="entry name" value="PROTEIN APTEROUS"/>
    <property type="match status" value="1"/>
</dbReference>
<evidence type="ECO:0000313" key="16">
    <source>
        <dbReference type="Proteomes" id="UP000054359"/>
    </source>
</evidence>
<dbReference type="Gene3D" id="2.10.110.10">
    <property type="entry name" value="Cysteine Rich Protein"/>
    <property type="match status" value="2"/>
</dbReference>
<organism evidence="15 16">
    <name type="scientific">Stegodyphus mimosarum</name>
    <name type="common">African social velvet spider</name>
    <dbReference type="NCBI Taxonomy" id="407821"/>
    <lineage>
        <taxon>Eukaryota</taxon>
        <taxon>Metazoa</taxon>
        <taxon>Ecdysozoa</taxon>
        <taxon>Arthropoda</taxon>
        <taxon>Chelicerata</taxon>
        <taxon>Arachnida</taxon>
        <taxon>Araneae</taxon>
        <taxon>Araneomorphae</taxon>
        <taxon>Entelegynae</taxon>
        <taxon>Eresoidea</taxon>
        <taxon>Eresidae</taxon>
        <taxon>Stegodyphus</taxon>
    </lineage>
</organism>
<evidence type="ECO:0000256" key="12">
    <source>
        <dbReference type="SAM" id="MobiDB-lite"/>
    </source>
</evidence>
<dbReference type="InterPro" id="IPR050453">
    <property type="entry name" value="LIM_Homeobox_TF"/>
</dbReference>
<accession>A0A087TZE3</accession>
<comment type="subcellular location">
    <subcellularLocation>
        <location evidence="1 9 11">Nucleus</location>
    </subcellularLocation>
</comment>
<dbReference type="InterPro" id="IPR009057">
    <property type="entry name" value="Homeodomain-like_sf"/>
</dbReference>
<keyword evidence="7 9" id="KW-0371">Homeobox</keyword>
<keyword evidence="3" id="KW-0677">Repeat</keyword>
<feature type="region of interest" description="Disordered" evidence="12">
    <location>
        <begin position="347"/>
        <end position="399"/>
    </location>
</feature>
<dbReference type="EMBL" id="KK117447">
    <property type="protein sequence ID" value="KFM70482.1"/>
    <property type="molecule type" value="Genomic_DNA"/>
</dbReference>
<keyword evidence="5 10" id="KW-0440">LIM domain</keyword>
<dbReference type="AlphaFoldDB" id="A0A087TZE3"/>
<dbReference type="GO" id="GO:0005634">
    <property type="term" value="C:nucleus"/>
    <property type="evidence" value="ECO:0007669"/>
    <property type="project" value="UniProtKB-SubCell"/>
</dbReference>
<dbReference type="STRING" id="407821.A0A087TZE3"/>
<feature type="compositionally biased region" description="Low complexity" evidence="12">
    <location>
        <begin position="249"/>
        <end position="265"/>
    </location>
</feature>
<evidence type="ECO:0000256" key="7">
    <source>
        <dbReference type="ARBA" id="ARBA00023155"/>
    </source>
</evidence>
<keyword evidence="16" id="KW-1185">Reference proteome</keyword>
<proteinExistence type="predicted"/>
<dbReference type="Pfam" id="PF00412">
    <property type="entry name" value="LIM"/>
    <property type="match status" value="2"/>
</dbReference>
<keyword evidence="4 10" id="KW-0862">Zinc</keyword>
<dbReference type="CDD" id="cd09377">
    <property type="entry name" value="LIM2_Lhx2_Lhx9"/>
    <property type="match status" value="1"/>
</dbReference>
<dbReference type="CDD" id="cd09369">
    <property type="entry name" value="LIM1_Lhx2_Lhx9"/>
    <property type="match status" value="1"/>
</dbReference>
<dbReference type="FunFam" id="2.10.110.10:FF:000136">
    <property type="entry name" value="LIM domain family"/>
    <property type="match status" value="1"/>
</dbReference>
<dbReference type="Pfam" id="PF00046">
    <property type="entry name" value="Homeodomain"/>
    <property type="match status" value="1"/>
</dbReference>
<dbReference type="PROSITE" id="PS50023">
    <property type="entry name" value="LIM_DOMAIN_2"/>
    <property type="match status" value="2"/>
</dbReference>
<name>A0A087TZE3_STEMI</name>
<feature type="domain" description="LIM zinc-binding" evidence="13">
    <location>
        <begin position="29"/>
        <end position="90"/>
    </location>
</feature>
<evidence type="ECO:0000256" key="4">
    <source>
        <dbReference type="ARBA" id="ARBA00022833"/>
    </source>
</evidence>
<evidence type="ECO:0000256" key="3">
    <source>
        <dbReference type="ARBA" id="ARBA00022737"/>
    </source>
</evidence>
<evidence type="ECO:0000259" key="14">
    <source>
        <dbReference type="PROSITE" id="PS50071"/>
    </source>
</evidence>
<dbReference type="FunFam" id="2.10.110.10:FF:000033">
    <property type="entry name" value="LIM/homeobox protein Lhx9 isoform X2"/>
    <property type="match status" value="1"/>
</dbReference>
<feature type="domain" description="Homeobox" evidence="14">
    <location>
        <begin position="265"/>
        <end position="325"/>
    </location>
</feature>
<evidence type="ECO:0000256" key="2">
    <source>
        <dbReference type="ARBA" id="ARBA00022723"/>
    </source>
</evidence>
<evidence type="ECO:0000256" key="8">
    <source>
        <dbReference type="ARBA" id="ARBA00023242"/>
    </source>
</evidence>
<dbReference type="PROSITE" id="PS50071">
    <property type="entry name" value="HOMEOBOX_2"/>
    <property type="match status" value="1"/>
</dbReference>
<reference evidence="15 16" key="1">
    <citation type="submission" date="2013-11" db="EMBL/GenBank/DDBJ databases">
        <title>Genome sequencing of Stegodyphus mimosarum.</title>
        <authorList>
            <person name="Bechsgaard J."/>
        </authorList>
    </citation>
    <scope>NUCLEOTIDE SEQUENCE [LARGE SCALE GENOMIC DNA]</scope>
</reference>
<keyword evidence="6 9" id="KW-0238">DNA-binding</keyword>
<dbReference type="OrthoDB" id="9990008at2759"/>
<protein>
    <submittedName>
        <fullName evidence="15">LIM/homeobox protein Lhx9</fullName>
    </submittedName>
</protein>
<dbReference type="CDD" id="cd00086">
    <property type="entry name" value="homeodomain"/>
    <property type="match status" value="1"/>
</dbReference>
<dbReference type="FunFam" id="1.10.10.60:FF:000027">
    <property type="entry name" value="LIM/homeobox protein Lhx9"/>
    <property type="match status" value="1"/>
</dbReference>
<evidence type="ECO:0000256" key="5">
    <source>
        <dbReference type="ARBA" id="ARBA00023038"/>
    </source>
</evidence>
<dbReference type="OMA" id="RCCKCLH"/>
<dbReference type="SMART" id="SM00132">
    <property type="entry name" value="LIM"/>
    <property type="match status" value="2"/>
</dbReference>
<keyword evidence="8 9" id="KW-0539">Nucleus</keyword>
<feature type="non-terminal residue" evidence="15">
    <location>
        <position position="432"/>
    </location>
</feature>
<evidence type="ECO:0000256" key="9">
    <source>
        <dbReference type="PROSITE-ProRule" id="PRU00108"/>
    </source>
</evidence>
<evidence type="ECO:0000256" key="1">
    <source>
        <dbReference type="ARBA" id="ARBA00004123"/>
    </source>
</evidence>
<evidence type="ECO:0000259" key="13">
    <source>
        <dbReference type="PROSITE" id="PS50023"/>
    </source>
</evidence>
<dbReference type="GO" id="GO:0030182">
    <property type="term" value="P:neuron differentiation"/>
    <property type="evidence" value="ECO:0007669"/>
    <property type="project" value="TreeGrafter"/>
</dbReference>
<evidence type="ECO:0000256" key="10">
    <source>
        <dbReference type="PROSITE-ProRule" id="PRU00125"/>
    </source>
</evidence>
<evidence type="ECO:0000256" key="6">
    <source>
        <dbReference type="ARBA" id="ARBA00023125"/>
    </source>
</evidence>
<dbReference type="PANTHER" id="PTHR24208">
    <property type="entry name" value="LIM/HOMEOBOX PROTEIN LHX"/>
    <property type="match status" value="1"/>
</dbReference>
<dbReference type="InterPro" id="IPR001356">
    <property type="entry name" value="HD"/>
</dbReference>